<evidence type="ECO:0000313" key="1">
    <source>
        <dbReference type="EMBL" id="ACL15569.1"/>
    </source>
</evidence>
<dbReference type="RefSeq" id="WP_012616888.1">
    <property type="nucleotide sequence ID" value="NC_011832.1"/>
</dbReference>
<organism evidence="1 2">
    <name type="scientific">Methanosphaerula palustris (strain ATCC BAA-1556 / DSM 19958 / E1-9c)</name>
    <dbReference type="NCBI Taxonomy" id="521011"/>
    <lineage>
        <taxon>Archaea</taxon>
        <taxon>Methanobacteriati</taxon>
        <taxon>Methanobacteriota</taxon>
        <taxon>Stenosarchaea group</taxon>
        <taxon>Methanomicrobia</taxon>
        <taxon>Methanomicrobiales</taxon>
        <taxon>Methanoregulaceae</taxon>
        <taxon>Methanosphaerula</taxon>
    </lineage>
</organism>
<reference evidence="1 2" key="1">
    <citation type="journal article" date="2015" name="Genome Announc.">
        <title>Complete Genome Sequence of Methanosphaerula palustris E1-9CT, a Hydrogenotrophic Methanogen Isolated from a Minerotrophic Fen Peatland.</title>
        <authorList>
            <person name="Cadillo-Quiroz H."/>
            <person name="Browne P."/>
            <person name="Kyrpides N."/>
            <person name="Woyke T."/>
            <person name="Goodwin L."/>
            <person name="Detter C."/>
            <person name="Yavitt J.B."/>
            <person name="Zinder S.H."/>
        </authorList>
    </citation>
    <scope>NUCLEOTIDE SEQUENCE [LARGE SCALE GENOMIC DNA]</scope>
    <source>
        <strain evidence="2">ATCC BAA-1556 / DSM 19958 / E1-9c</strain>
    </source>
</reference>
<keyword evidence="2" id="KW-1185">Reference proteome</keyword>
<dbReference type="KEGG" id="mpl:Mpal_0179"/>
<sequence>MPLWRLVGLVDDATTHDDLIGVYNDTLADAGYTVSVIAGNGYTQDSTSQEIKRSKGYILANTMNSTPLPMQINGKNTWPLKLVGTNTTGEESIGNVTMIKLTGLPASEPTPTANVTPQPAGSDGATTLFDGTVSLRTGTFNATAYNSGTTYSVDALTPQGALNAATRVAGFTYNVTDKKWATMGTMLLDGVGTSNKDSTHGWAYTLNGAAMNDFSSPQGIGVYRLHDGDKLVFYYGATGGSVESATAVIRITVHIPQQTVIYDGDVTLVSGNFSAQAYNSGQMHTVNVLTPHGALEAASQPGGFTYNASDKKWSTLGTMLIDRIGQFPHDKTAGTAWAYQVNGVTKNNFSAAEGISTYPLKNGDLLTFFFGTSGGSPDSATAIVSIRVHISTGGTYSLKLNGTTTQMIDRQTFENAVAAGYAVTYQDLSGTWQGLPLRYLAGLVDDTQADTFNETLASLGYTVKVSSGDGYNTTLQSGQIANSSDYIIANTLNGQPLTDQQWPLRLVGAGIVPRSSVAKVATIDLIGIPSVTPTVTSPIVIGGN</sequence>
<name>B8GIZ6_METPE</name>
<dbReference type="InterPro" id="IPR036374">
    <property type="entry name" value="OxRdtase_Mopterin-bd_sf"/>
</dbReference>
<protein>
    <recommendedName>
        <fullName evidence="3">DUF4430 domain-containing protein</fullName>
    </recommendedName>
</protein>
<dbReference type="OrthoDB" id="112310at2157"/>
<dbReference type="Gene3D" id="2.170.130.30">
    <property type="match status" value="2"/>
</dbReference>
<evidence type="ECO:0000313" key="2">
    <source>
        <dbReference type="Proteomes" id="UP000002457"/>
    </source>
</evidence>
<dbReference type="Proteomes" id="UP000002457">
    <property type="component" value="Chromosome"/>
</dbReference>
<dbReference type="AlphaFoldDB" id="B8GIZ6"/>
<gene>
    <name evidence="1" type="ordered locus">Mpal_0179</name>
</gene>
<dbReference type="GeneID" id="7270950"/>
<dbReference type="SUPFAM" id="SSF56524">
    <property type="entry name" value="Oxidoreductase molybdopterin-binding domain"/>
    <property type="match status" value="1"/>
</dbReference>
<proteinExistence type="predicted"/>
<dbReference type="eggNOG" id="arCOG03259">
    <property type="taxonomic scope" value="Archaea"/>
</dbReference>
<evidence type="ECO:0008006" key="3">
    <source>
        <dbReference type="Google" id="ProtNLM"/>
    </source>
</evidence>
<dbReference type="Gene3D" id="3.90.420.10">
    <property type="entry name" value="Oxidoreductase, molybdopterin-binding domain"/>
    <property type="match status" value="1"/>
</dbReference>
<dbReference type="EMBL" id="CP001338">
    <property type="protein sequence ID" value="ACL15569.1"/>
    <property type="molecule type" value="Genomic_DNA"/>
</dbReference>
<dbReference type="HOGENOM" id="CLU_500255_0_0_2"/>
<accession>B8GIZ6</accession>